<keyword evidence="5 6" id="KW-0472">Membrane</keyword>
<dbReference type="PANTHER" id="PTHR10283:SF82">
    <property type="entry name" value="SOLUTE CARRIER FAMILY 13 MEMBER 2"/>
    <property type="match status" value="1"/>
</dbReference>
<comment type="caution">
    <text evidence="8">The sequence shown here is derived from an EMBL/GenBank/DDBJ whole genome shotgun (WGS) entry which is preliminary data.</text>
</comment>
<protein>
    <recommendedName>
        <fullName evidence="7">Citrate transporter-like domain-containing protein</fullName>
    </recommendedName>
</protein>
<evidence type="ECO:0000256" key="5">
    <source>
        <dbReference type="ARBA" id="ARBA00023136"/>
    </source>
</evidence>
<dbReference type="PANTHER" id="PTHR10283">
    <property type="entry name" value="SOLUTE CARRIER FAMILY 13 MEMBER"/>
    <property type="match status" value="1"/>
</dbReference>
<reference evidence="8 9" key="1">
    <citation type="journal article" date="2014" name="Agronomy (Basel)">
        <title>A Draft Genome Sequence for Ensete ventricosum, the Drought-Tolerant Tree Against Hunger.</title>
        <authorList>
            <person name="Harrison J."/>
            <person name="Moore K.A."/>
            <person name="Paszkiewicz K."/>
            <person name="Jones T."/>
            <person name="Grant M."/>
            <person name="Ambacheew D."/>
            <person name="Muzemil S."/>
            <person name="Studholme D.J."/>
        </authorList>
    </citation>
    <scope>NUCLEOTIDE SEQUENCE [LARGE SCALE GENOMIC DNA]</scope>
</reference>
<dbReference type="Proteomes" id="UP000287651">
    <property type="component" value="Unassembled WGS sequence"/>
</dbReference>
<organism evidence="8 9">
    <name type="scientific">Ensete ventricosum</name>
    <name type="common">Abyssinian banana</name>
    <name type="synonym">Musa ensete</name>
    <dbReference type="NCBI Taxonomy" id="4639"/>
    <lineage>
        <taxon>Eukaryota</taxon>
        <taxon>Viridiplantae</taxon>
        <taxon>Streptophyta</taxon>
        <taxon>Embryophyta</taxon>
        <taxon>Tracheophyta</taxon>
        <taxon>Spermatophyta</taxon>
        <taxon>Magnoliopsida</taxon>
        <taxon>Liliopsida</taxon>
        <taxon>Zingiberales</taxon>
        <taxon>Musaceae</taxon>
        <taxon>Ensete</taxon>
    </lineage>
</organism>
<dbReference type="Pfam" id="PF00939">
    <property type="entry name" value="Na_sulph_symp"/>
    <property type="match status" value="1"/>
</dbReference>
<dbReference type="Pfam" id="PF03600">
    <property type="entry name" value="CitMHS"/>
    <property type="match status" value="1"/>
</dbReference>
<sequence>MADHTLTSSSDERMTPLLLLHQPPQSLVRRFSSLLTLKNLFIVSGPLSCMVIFFFLDLGGRTSSRNMLAVLSWVFLWWITEAVPMAVTSMSPLFLFPLFGLASSNDVAKSYMDDIIALVLGSFMLALAVEHYNIHRRLALNITSLFCGDPLNPPLLLLGICGTTAFVSMWMDAQHRGGSHDDASRHRDPAEVCIPCMIQDHCGCCAGPMAFAEKMILIIFSVLMATLLFIIPNKKNQGEMLMDWNKCKKLPWNIILLLGAGFAIADGVRTSGLTEVISSNLDFLRAAPYLAIAPLACVISATITEFTSNNATTTLVLPLLIELAEPMKVHPLLLMVPGAIGAQFAFLLPTSTPSNVVGFTTGHIRIKDMISAGAPLKVAGIAALSLLMPTLGDRLFLDQ</sequence>
<evidence type="ECO:0000256" key="2">
    <source>
        <dbReference type="ARBA" id="ARBA00022448"/>
    </source>
</evidence>
<feature type="transmembrane region" description="Helical" evidence="6">
    <location>
        <begin position="40"/>
        <end position="58"/>
    </location>
</feature>
<dbReference type="InterPro" id="IPR004680">
    <property type="entry name" value="Cit_transptr-like_dom"/>
</dbReference>
<name>A0A426YDP2_ENSVE</name>
<keyword evidence="4 6" id="KW-1133">Transmembrane helix</keyword>
<keyword evidence="2" id="KW-0813">Transport</keyword>
<evidence type="ECO:0000256" key="6">
    <source>
        <dbReference type="SAM" id="Phobius"/>
    </source>
</evidence>
<feature type="transmembrane region" description="Helical" evidence="6">
    <location>
        <begin position="115"/>
        <end position="134"/>
    </location>
</feature>
<feature type="transmembrane region" description="Helical" evidence="6">
    <location>
        <begin position="369"/>
        <end position="391"/>
    </location>
</feature>
<dbReference type="InterPro" id="IPR001898">
    <property type="entry name" value="SLC13A/DASS"/>
</dbReference>
<comment type="subcellular location">
    <subcellularLocation>
        <location evidence="1">Membrane</location>
        <topology evidence="1">Multi-pass membrane protein</topology>
    </subcellularLocation>
</comment>
<dbReference type="EMBL" id="AMZH03013069">
    <property type="protein sequence ID" value="RRT49872.1"/>
    <property type="molecule type" value="Genomic_DNA"/>
</dbReference>
<feature type="transmembrane region" description="Helical" evidence="6">
    <location>
        <begin position="215"/>
        <end position="231"/>
    </location>
</feature>
<proteinExistence type="predicted"/>
<evidence type="ECO:0000256" key="3">
    <source>
        <dbReference type="ARBA" id="ARBA00022692"/>
    </source>
</evidence>
<gene>
    <name evidence="8" type="ORF">B296_00031543</name>
</gene>
<feature type="transmembrane region" description="Helical" evidence="6">
    <location>
        <begin position="70"/>
        <end position="95"/>
    </location>
</feature>
<evidence type="ECO:0000259" key="7">
    <source>
        <dbReference type="Pfam" id="PF03600"/>
    </source>
</evidence>
<feature type="transmembrane region" description="Helical" evidence="6">
    <location>
        <begin position="289"/>
        <end position="308"/>
    </location>
</feature>
<evidence type="ECO:0000313" key="9">
    <source>
        <dbReference type="Proteomes" id="UP000287651"/>
    </source>
</evidence>
<accession>A0A426YDP2</accession>
<feature type="domain" description="Citrate transporter-like" evidence="7">
    <location>
        <begin position="75"/>
        <end position="172"/>
    </location>
</feature>
<feature type="transmembrane region" description="Helical" evidence="6">
    <location>
        <begin position="252"/>
        <end position="269"/>
    </location>
</feature>
<evidence type="ECO:0000256" key="1">
    <source>
        <dbReference type="ARBA" id="ARBA00004141"/>
    </source>
</evidence>
<feature type="transmembrane region" description="Helical" evidence="6">
    <location>
        <begin position="155"/>
        <end position="171"/>
    </location>
</feature>
<evidence type="ECO:0000256" key="4">
    <source>
        <dbReference type="ARBA" id="ARBA00022989"/>
    </source>
</evidence>
<dbReference type="AlphaFoldDB" id="A0A426YDP2"/>
<keyword evidence="3 6" id="KW-0812">Transmembrane</keyword>
<dbReference type="GO" id="GO:0005886">
    <property type="term" value="C:plasma membrane"/>
    <property type="evidence" value="ECO:0007669"/>
    <property type="project" value="TreeGrafter"/>
</dbReference>
<evidence type="ECO:0000313" key="8">
    <source>
        <dbReference type="EMBL" id="RRT49872.1"/>
    </source>
</evidence>
<dbReference type="GO" id="GO:0015140">
    <property type="term" value="F:malate transmembrane transporter activity"/>
    <property type="evidence" value="ECO:0007669"/>
    <property type="project" value="UniProtKB-ARBA"/>
</dbReference>